<dbReference type="EMBL" id="CM047580">
    <property type="protein sequence ID" value="KAI9920804.1"/>
    <property type="molecule type" value="Genomic_DNA"/>
</dbReference>
<name>A0ACC0WPY1_9STRA</name>
<comment type="caution">
    <text evidence="1">The sequence shown here is derived from an EMBL/GenBank/DDBJ whole genome shotgun (WGS) entry which is preliminary data.</text>
</comment>
<gene>
    <name evidence="1" type="ORF">PsorP6_000945</name>
</gene>
<accession>A0ACC0WPY1</accession>
<organism evidence="1 2">
    <name type="scientific">Peronosclerospora sorghi</name>
    <dbReference type="NCBI Taxonomy" id="230839"/>
    <lineage>
        <taxon>Eukaryota</taxon>
        <taxon>Sar</taxon>
        <taxon>Stramenopiles</taxon>
        <taxon>Oomycota</taxon>
        <taxon>Peronosporomycetes</taxon>
        <taxon>Peronosporales</taxon>
        <taxon>Peronosporaceae</taxon>
        <taxon>Peronosclerospora</taxon>
    </lineage>
</organism>
<evidence type="ECO:0000313" key="1">
    <source>
        <dbReference type="EMBL" id="KAI9920804.1"/>
    </source>
</evidence>
<proteinExistence type="predicted"/>
<protein>
    <submittedName>
        <fullName evidence="1">Uncharacterized protein</fullName>
    </submittedName>
</protein>
<keyword evidence="2" id="KW-1185">Reference proteome</keyword>
<sequence length="515" mass="58323">MILQALKETPVDYSTHATLDSPEALSMHIAKQTNNLSAGKLYAILREAAMTAMRDALQASTIRMNYVLQALDEATSSPAILSSSAPKKPLELTKTLLLHDFGLQWEIPINRLCPPLPNRLNYLHWIEDLLGQADDTAFVAQEQDPQTAASSQTLVTGIDIGTGASCIFALLGAVQNKWQFLATEIDAESYACARENVTRNHLETLITVKRTQTNKLLLEPLHDEPPQRKFHFVMCNPPFFDNMKEADTNPESCCMGSANEMVFPGGEIAFVRQIIVESMEVQDRVLWFTSMVGRKGSLRKLLALLREEKVRRTRTVEFSQGRTKRWGLAWTFSEAVAEDQNGKVLGKRKEAQRRQKMIFRVPLRGDRGRLSICIALMRGIANEYVPSTEEYGCTSVEEVLTRIREFVDTKEGIKLIENSMDFHNGGKLEGKGRGRLLYRFEQRLSSDQNDKKTEMFCAGRVELCTRDDSESGFEVSVIYEEGDRATFWAIAQMLQVATVRTGRRWRRKLDRSKTQ</sequence>
<evidence type="ECO:0000313" key="2">
    <source>
        <dbReference type="Proteomes" id="UP001163321"/>
    </source>
</evidence>
<reference evidence="1 2" key="1">
    <citation type="journal article" date="2022" name="bioRxiv">
        <title>The genome of the oomycete Peronosclerospora sorghi, a cosmopolitan pathogen of maize and sorghum, is inflated with dispersed pseudogenes.</title>
        <authorList>
            <person name="Fletcher K."/>
            <person name="Martin F."/>
            <person name="Isakeit T."/>
            <person name="Cavanaugh K."/>
            <person name="Magill C."/>
            <person name="Michelmore R."/>
        </authorList>
    </citation>
    <scope>NUCLEOTIDE SEQUENCE [LARGE SCALE GENOMIC DNA]</scope>
    <source>
        <strain evidence="1">P6</strain>
    </source>
</reference>
<dbReference type="Proteomes" id="UP001163321">
    <property type="component" value="Chromosome 1"/>
</dbReference>